<dbReference type="CDD" id="cd00130">
    <property type="entry name" value="PAS"/>
    <property type="match status" value="1"/>
</dbReference>
<dbReference type="InterPro" id="IPR000014">
    <property type="entry name" value="PAS"/>
</dbReference>
<dbReference type="InterPro" id="IPR013767">
    <property type="entry name" value="PAS_fold"/>
</dbReference>
<dbReference type="SUPFAM" id="SSF109604">
    <property type="entry name" value="HD-domain/PDEase-like"/>
    <property type="match status" value="1"/>
</dbReference>
<evidence type="ECO:0000313" key="8">
    <source>
        <dbReference type="Proteomes" id="UP000315750"/>
    </source>
</evidence>
<keyword evidence="7" id="KW-0548">Nucleotidyltransferase</keyword>
<dbReference type="PROSITE" id="PS50887">
    <property type="entry name" value="GGDEF"/>
    <property type="match status" value="1"/>
</dbReference>
<dbReference type="KEGG" id="amuc:Pan181_10700"/>
<keyword evidence="7" id="KW-0808">Transferase</keyword>
<reference evidence="7 8" key="1">
    <citation type="submission" date="2019-02" db="EMBL/GenBank/DDBJ databases">
        <title>Deep-cultivation of Planctomycetes and their phenomic and genomic characterization uncovers novel biology.</title>
        <authorList>
            <person name="Wiegand S."/>
            <person name="Jogler M."/>
            <person name="Boedeker C."/>
            <person name="Pinto D."/>
            <person name="Vollmers J."/>
            <person name="Rivas-Marin E."/>
            <person name="Kohn T."/>
            <person name="Peeters S.H."/>
            <person name="Heuer A."/>
            <person name="Rast P."/>
            <person name="Oberbeckmann S."/>
            <person name="Bunk B."/>
            <person name="Jeske O."/>
            <person name="Meyerdierks A."/>
            <person name="Storesund J.E."/>
            <person name="Kallscheuer N."/>
            <person name="Luecker S."/>
            <person name="Lage O.M."/>
            <person name="Pohl T."/>
            <person name="Merkel B.J."/>
            <person name="Hornburger P."/>
            <person name="Mueller R.-W."/>
            <person name="Bruemmer F."/>
            <person name="Labrenz M."/>
            <person name="Spormann A.M."/>
            <person name="Op den Camp H."/>
            <person name="Overmann J."/>
            <person name="Amann R."/>
            <person name="Jetten M.S.M."/>
            <person name="Mascher T."/>
            <person name="Medema M.H."/>
            <person name="Devos D.P."/>
            <person name="Kaster A.-K."/>
            <person name="Ovreas L."/>
            <person name="Rohde M."/>
            <person name="Galperin M.Y."/>
            <person name="Jogler C."/>
        </authorList>
    </citation>
    <scope>NUCLEOTIDE SEQUENCE [LARGE SCALE GENOMIC DNA]</scope>
    <source>
        <strain evidence="7 8">Pan181</strain>
    </source>
</reference>
<evidence type="ECO:0000259" key="5">
    <source>
        <dbReference type="PROSITE" id="PS50887"/>
    </source>
</evidence>
<evidence type="ECO:0000256" key="1">
    <source>
        <dbReference type="ARBA" id="ARBA00012528"/>
    </source>
</evidence>
<dbReference type="Pfam" id="PF00989">
    <property type="entry name" value="PAS"/>
    <property type="match status" value="1"/>
</dbReference>
<dbReference type="PROSITE" id="PS50112">
    <property type="entry name" value="PAS"/>
    <property type="match status" value="1"/>
</dbReference>
<dbReference type="SUPFAM" id="SSF55073">
    <property type="entry name" value="Nucleotide cyclase"/>
    <property type="match status" value="1"/>
</dbReference>
<dbReference type="NCBIfam" id="TIGR00254">
    <property type="entry name" value="GGDEF"/>
    <property type="match status" value="1"/>
</dbReference>
<dbReference type="InterPro" id="IPR003607">
    <property type="entry name" value="HD/PDEase_dom"/>
</dbReference>
<evidence type="ECO:0000259" key="4">
    <source>
        <dbReference type="PROSITE" id="PS50112"/>
    </source>
</evidence>
<feature type="domain" description="PAS" evidence="4">
    <location>
        <begin position="296"/>
        <end position="347"/>
    </location>
</feature>
<dbReference type="GO" id="GO:0006355">
    <property type="term" value="P:regulation of DNA-templated transcription"/>
    <property type="evidence" value="ECO:0007669"/>
    <property type="project" value="InterPro"/>
</dbReference>
<dbReference type="Gene3D" id="3.30.450.20">
    <property type="entry name" value="PAS domain"/>
    <property type="match status" value="1"/>
</dbReference>
<dbReference type="InterPro" id="IPR043128">
    <property type="entry name" value="Rev_trsase/Diguanyl_cyclase"/>
</dbReference>
<feature type="domain" description="HD-GYP" evidence="6">
    <location>
        <begin position="61"/>
        <end position="256"/>
    </location>
</feature>
<dbReference type="Proteomes" id="UP000315750">
    <property type="component" value="Chromosome"/>
</dbReference>
<dbReference type="PANTHER" id="PTHR45138:SF9">
    <property type="entry name" value="DIGUANYLATE CYCLASE DGCM-RELATED"/>
    <property type="match status" value="1"/>
</dbReference>
<gene>
    <name evidence="7" type="primary">ydaM</name>
    <name evidence="7" type="ORF">Pan181_10700</name>
</gene>
<dbReference type="Gene3D" id="3.30.70.270">
    <property type="match status" value="1"/>
</dbReference>
<dbReference type="SMART" id="SM00267">
    <property type="entry name" value="GGDEF"/>
    <property type="match status" value="1"/>
</dbReference>
<comment type="catalytic activity">
    <reaction evidence="2">
        <text>2 GTP = 3',3'-c-di-GMP + 2 diphosphate</text>
        <dbReference type="Rhea" id="RHEA:24898"/>
        <dbReference type="ChEBI" id="CHEBI:33019"/>
        <dbReference type="ChEBI" id="CHEBI:37565"/>
        <dbReference type="ChEBI" id="CHEBI:58805"/>
        <dbReference type="EC" id="2.7.7.65"/>
    </reaction>
</comment>
<protein>
    <recommendedName>
        <fullName evidence="1">diguanylate cyclase</fullName>
        <ecNumber evidence="1">2.7.7.65</ecNumber>
    </recommendedName>
</protein>
<evidence type="ECO:0000256" key="3">
    <source>
        <dbReference type="SAM" id="MobiDB-lite"/>
    </source>
</evidence>
<dbReference type="EC" id="2.7.7.65" evidence="1"/>
<dbReference type="EMBL" id="CP036278">
    <property type="protein sequence ID" value="QDU54886.1"/>
    <property type="molecule type" value="Genomic_DNA"/>
</dbReference>
<name>A0A518AJL8_9BACT</name>
<dbReference type="NCBIfam" id="TIGR00229">
    <property type="entry name" value="sensory_box"/>
    <property type="match status" value="1"/>
</dbReference>
<dbReference type="InterPro" id="IPR037522">
    <property type="entry name" value="HD_GYP_dom"/>
</dbReference>
<dbReference type="GO" id="GO:1902201">
    <property type="term" value="P:negative regulation of bacterial-type flagellum-dependent cell motility"/>
    <property type="evidence" value="ECO:0007669"/>
    <property type="project" value="TreeGrafter"/>
</dbReference>
<dbReference type="GO" id="GO:0005886">
    <property type="term" value="C:plasma membrane"/>
    <property type="evidence" value="ECO:0007669"/>
    <property type="project" value="TreeGrafter"/>
</dbReference>
<dbReference type="PROSITE" id="PS51832">
    <property type="entry name" value="HD_GYP"/>
    <property type="match status" value="1"/>
</dbReference>
<dbReference type="SMART" id="SM00471">
    <property type="entry name" value="HDc"/>
    <property type="match status" value="1"/>
</dbReference>
<evidence type="ECO:0000313" key="7">
    <source>
        <dbReference type="EMBL" id="QDU54886.1"/>
    </source>
</evidence>
<evidence type="ECO:0000259" key="6">
    <source>
        <dbReference type="PROSITE" id="PS51832"/>
    </source>
</evidence>
<dbReference type="InterPro" id="IPR000160">
    <property type="entry name" value="GGDEF_dom"/>
</dbReference>
<sequence length="740" mass="81767">MIEPTPLKPIAPDERQAQEVPTVPVNHRVSEVLQRLGQAAQEDGLMSSGEASSERRFQRQLVKSRLGSAAGLFTALRCKHASTASHSLRVALVCSGWAASTDMTSEQRETLEVAALLHDIGKIGVPDSIIMKPGRLEPEEAAAMAGCRQLAVEMLTTTGAPQFVLDTILTAAAWFDGSNKELPLAGDQIPQAARMLAIVDAFDSMTTDHVYRRARSRERAVAELFDFAGRQFDHKLVKSFAELISRDQRVLSDQVASQWLAELSHLSTSWETYPTTATTRPGDRRQRGTNTLFEQKLVENMHDGVVFVNNQQQIFMWNTGAERLTGIAGAAVCGRNFQPSLLQMSDQKGSLIDDDDCPVSKSIASGIQVLERVGVLGRSGRHVTIDLHVIPVYDDNRKACGATILLHDASSETTLEERCQALHAQMIRDPLTQVANRAEFDRMLSLFVEAHQDTELTCSLIMADIDHFKYINDTFGHQAGDEAIVNFASLLKSMCRSGDLVARYGGEEFTVLCADCDNATAASRAEAMRKKLSETTHEKLANHTVTASFGVTELQPGDTPESMLRRSDRALLQAKDQGRNQVVQLGAGMPEEPPKNRWFTFKPWKGNALIDTALVTNVPVDIAIEKLRGFISDRKARIVLVTEDQVKLEVTETAQGKLGPQRVPYVVEVQFSQQRQAKTNSSNLAGGEYAATLANVKIRPKRERDRRRSLVAERARLLLGSLRSYLMAKEQNTELEPQEL</sequence>
<dbReference type="CDD" id="cd00077">
    <property type="entry name" value="HDc"/>
    <property type="match status" value="1"/>
</dbReference>
<dbReference type="InterPro" id="IPR050469">
    <property type="entry name" value="Diguanylate_Cyclase"/>
</dbReference>
<dbReference type="GO" id="GO:0052621">
    <property type="term" value="F:diguanylate cyclase activity"/>
    <property type="evidence" value="ECO:0007669"/>
    <property type="project" value="UniProtKB-EC"/>
</dbReference>
<dbReference type="SUPFAM" id="SSF55785">
    <property type="entry name" value="PYP-like sensor domain (PAS domain)"/>
    <property type="match status" value="1"/>
</dbReference>
<accession>A0A518AJL8</accession>
<dbReference type="GO" id="GO:0043709">
    <property type="term" value="P:cell adhesion involved in single-species biofilm formation"/>
    <property type="evidence" value="ECO:0007669"/>
    <property type="project" value="TreeGrafter"/>
</dbReference>
<dbReference type="PANTHER" id="PTHR45138">
    <property type="entry name" value="REGULATORY COMPONENTS OF SENSORY TRANSDUCTION SYSTEM"/>
    <property type="match status" value="1"/>
</dbReference>
<feature type="region of interest" description="Disordered" evidence="3">
    <location>
        <begin position="1"/>
        <end position="20"/>
    </location>
</feature>
<dbReference type="Pfam" id="PF13487">
    <property type="entry name" value="HD_5"/>
    <property type="match status" value="1"/>
</dbReference>
<feature type="domain" description="GGDEF" evidence="5">
    <location>
        <begin position="456"/>
        <end position="587"/>
    </location>
</feature>
<dbReference type="Gene3D" id="1.10.3210.10">
    <property type="entry name" value="Hypothetical protein af1432"/>
    <property type="match status" value="1"/>
</dbReference>
<dbReference type="InterPro" id="IPR029787">
    <property type="entry name" value="Nucleotide_cyclase"/>
</dbReference>
<dbReference type="InterPro" id="IPR035965">
    <property type="entry name" value="PAS-like_dom_sf"/>
</dbReference>
<dbReference type="CDD" id="cd01949">
    <property type="entry name" value="GGDEF"/>
    <property type="match status" value="1"/>
</dbReference>
<dbReference type="Pfam" id="PF00990">
    <property type="entry name" value="GGDEF"/>
    <property type="match status" value="1"/>
</dbReference>
<organism evidence="7 8">
    <name type="scientific">Aeoliella mucimassa</name>
    <dbReference type="NCBI Taxonomy" id="2527972"/>
    <lineage>
        <taxon>Bacteria</taxon>
        <taxon>Pseudomonadati</taxon>
        <taxon>Planctomycetota</taxon>
        <taxon>Planctomycetia</taxon>
        <taxon>Pirellulales</taxon>
        <taxon>Lacipirellulaceae</taxon>
        <taxon>Aeoliella</taxon>
    </lineage>
</organism>
<evidence type="ECO:0000256" key="2">
    <source>
        <dbReference type="ARBA" id="ARBA00034247"/>
    </source>
</evidence>
<dbReference type="AlphaFoldDB" id="A0A518AJL8"/>
<keyword evidence="8" id="KW-1185">Reference proteome</keyword>
<dbReference type="FunFam" id="3.30.70.270:FF:000001">
    <property type="entry name" value="Diguanylate cyclase domain protein"/>
    <property type="match status" value="1"/>
</dbReference>
<proteinExistence type="predicted"/>